<sequence>MSLVTPTIPDPRLPPELLHLICDLIDSRRRALLLNLCKVSRVFRVPSQRKLYERVDLAGCSVRVILYWCLVIRRRQDLSERVWRLRLLAPTTHQVYTEEADKIFLAVSRCVNITWLELPYEVPGAISSPHWLLGAVSTMRSPFRLTVFECGAHSQFHELRSVLLQQPSLLFLILGSKDIYLDRHFLRRLAEAGGQDPKTVLPSLFAVKTLSPNVQIERRLRRIETMIGDITPLARYASSLQVLNIHFGSSRDLQVIATLARVAQLFPRLQYLALVEAAQKLDDCWYTEQDSPALVMPRFQNLRSLYLVLSRVTQLTEKEPDGSVTRAVPVGDEVGMRELCLKMMNAAPDTCLDICVNIIQNEDGRFAERSFRANIAHEGARTSRVKVNSGHIPANQLLQVATRHFWQSLTP</sequence>
<evidence type="ECO:0000313" key="2">
    <source>
        <dbReference type="Proteomes" id="UP000636479"/>
    </source>
</evidence>
<accession>A0A8H6RZE7</accession>
<dbReference type="Proteomes" id="UP000636479">
    <property type="component" value="Unassembled WGS sequence"/>
</dbReference>
<dbReference type="OrthoDB" id="3232239at2759"/>
<organism evidence="1 2">
    <name type="scientific">Mycena indigotica</name>
    <dbReference type="NCBI Taxonomy" id="2126181"/>
    <lineage>
        <taxon>Eukaryota</taxon>
        <taxon>Fungi</taxon>
        <taxon>Dikarya</taxon>
        <taxon>Basidiomycota</taxon>
        <taxon>Agaricomycotina</taxon>
        <taxon>Agaricomycetes</taxon>
        <taxon>Agaricomycetidae</taxon>
        <taxon>Agaricales</taxon>
        <taxon>Marasmiineae</taxon>
        <taxon>Mycenaceae</taxon>
        <taxon>Mycena</taxon>
    </lineage>
</organism>
<comment type="caution">
    <text evidence="1">The sequence shown here is derived from an EMBL/GenBank/DDBJ whole genome shotgun (WGS) entry which is preliminary data.</text>
</comment>
<dbReference type="AlphaFoldDB" id="A0A8H6RZE7"/>
<reference evidence="1" key="1">
    <citation type="submission" date="2020-05" db="EMBL/GenBank/DDBJ databases">
        <title>Mycena genomes resolve the evolution of fungal bioluminescence.</title>
        <authorList>
            <person name="Tsai I.J."/>
        </authorList>
    </citation>
    <scope>NUCLEOTIDE SEQUENCE</scope>
    <source>
        <strain evidence="1">171206Taipei</strain>
    </source>
</reference>
<dbReference type="GeneID" id="59352742"/>
<dbReference type="EMBL" id="JACAZF010000017">
    <property type="protein sequence ID" value="KAF7289196.1"/>
    <property type="molecule type" value="Genomic_DNA"/>
</dbReference>
<name>A0A8H6RZE7_9AGAR</name>
<evidence type="ECO:0008006" key="3">
    <source>
        <dbReference type="Google" id="ProtNLM"/>
    </source>
</evidence>
<gene>
    <name evidence="1" type="ORF">MIND_01380800</name>
</gene>
<dbReference type="RefSeq" id="XP_037213227.1">
    <property type="nucleotide sequence ID" value="XM_037370226.1"/>
</dbReference>
<evidence type="ECO:0000313" key="1">
    <source>
        <dbReference type="EMBL" id="KAF7289196.1"/>
    </source>
</evidence>
<proteinExistence type="predicted"/>
<keyword evidence="2" id="KW-1185">Reference proteome</keyword>
<protein>
    <recommendedName>
        <fullName evidence="3">F-box domain-containing protein</fullName>
    </recommendedName>
</protein>